<organism evidence="5 6">
    <name type="scientific">Emiliania huxleyi (strain CCMP1516)</name>
    <dbReference type="NCBI Taxonomy" id="280463"/>
    <lineage>
        <taxon>Eukaryota</taxon>
        <taxon>Haptista</taxon>
        <taxon>Haptophyta</taxon>
        <taxon>Prymnesiophyceae</taxon>
        <taxon>Isochrysidales</taxon>
        <taxon>Noelaerhabdaceae</taxon>
        <taxon>Emiliania</taxon>
    </lineage>
</organism>
<accession>A0A0D3KY21</accession>
<reference evidence="5" key="2">
    <citation type="submission" date="2024-10" db="UniProtKB">
        <authorList>
            <consortium name="EnsemblProtists"/>
        </authorList>
    </citation>
    <scope>IDENTIFICATION</scope>
</reference>
<dbReference type="PANTHER" id="PTHR12998:SF0">
    <property type="entry name" value="TRNA:M(4)X MODIFICATION ENZYME TRM13 HOMOLOG"/>
    <property type="match status" value="1"/>
</dbReference>
<dbReference type="EnsemblProtists" id="EOD40656">
    <property type="protein sequence ID" value="EOD40656"/>
    <property type="gene ID" value="EMIHUDRAFT_108334"/>
</dbReference>
<evidence type="ECO:0000313" key="5">
    <source>
        <dbReference type="EnsemblProtists" id="EOD40656"/>
    </source>
</evidence>
<dbReference type="HOGENOM" id="CLU_484349_0_0_1"/>
<comment type="catalytic activity">
    <reaction evidence="2">
        <text>adenosine(4) in tRNA(His) + S-adenosyl-L-methionine = 2'-O-methyladenosine(4) in tRNA(His) + S-adenosyl-L-homocysteine + H(+)</text>
        <dbReference type="Rhea" id="RHEA:43196"/>
        <dbReference type="Rhea" id="RHEA-COMP:10401"/>
        <dbReference type="Rhea" id="RHEA-COMP:10402"/>
        <dbReference type="ChEBI" id="CHEBI:15378"/>
        <dbReference type="ChEBI" id="CHEBI:57856"/>
        <dbReference type="ChEBI" id="CHEBI:59789"/>
        <dbReference type="ChEBI" id="CHEBI:74411"/>
        <dbReference type="ChEBI" id="CHEBI:74477"/>
        <dbReference type="EC" id="2.1.1.225"/>
    </reaction>
</comment>
<reference evidence="6" key="1">
    <citation type="journal article" date="2013" name="Nature">
        <title>Pan genome of the phytoplankton Emiliania underpins its global distribution.</title>
        <authorList>
            <person name="Read B.A."/>
            <person name="Kegel J."/>
            <person name="Klute M.J."/>
            <person name="Kuo A."/>
            <person name="Lefebvre S.C."/>
            <person name="Maumus F."/>
            <person name="Mayer C."/>
            <person name="Miller J."/>
            <person name="Monier A."/>
            <person name="Salamov A."/>
            <person name="Young J."/>
            <person name="Aguilar M."/>
            <person name="Claverie J.M."/>
            <person name="Frickenhaus S."/>
            <person name="Gonzalez K."/>
            <person name="Herman E.K."/>
            <person name="Lin Y.C."/>
            <person name="Napier J."/>
            <person name="Ogata H."/>
            <person name="Sarno A.F."/>
            <person name="Shmutz J."/>
            <person name="Schroeder D."/>
            <person name="de Vargas C."/>
            <person name="Verret F."/>
            <person name="von Dassow P."/>
            <person name="Valentin K."/>
            <person name="Van de Peer Y."/>
            <person name="Wheeler G."/>
            <person name="Dacks J.B."/>
            <person name="Delwiche C.F."/>
            <person name="Dyhrman S.T."/>
            <person name="Glockner G."/>
            <person name="John U."/>
            <person name="Richards T."/>
            <person name="Worden A.Z."/>
            <person name="Zhang X."/>
            <person name="Grigoriev I.V."/>
            <person name="Allen A.E."/>
            <person name="Bidle K."/>
            <person name="Borodovsky M."/>
            <person name="Bowler C."/>
            <person name="Brownlee C."/>
            <person name="Cock J.M."/>
            <person name="Elias M."/>
            <person name="Gladyshev V.N."/>
            <person name="Groth M."/>
            <person name="Guda C."/>
            <person name="Hadaegh A."/>
            <person name="Iglesias-Rodriguez M.D."/>
            <person name="Jenkins J."/>
            <person name="Jones B.M."/>
            <person name="Lawson T."/>
            <person name="Leese F."/>
            <person name="Lindquist E."/>
            <person name="Lobanov A."/>
            <person name="Lomsadze A."/>
            <person name="Malik S.B."/>
            <person name="Marsh M.E."/>
            <person name="Mackinder L."/>
            <person name="Mock T."/>
            <person name="Mueller-Roeber B."/>
            <person name="Pagarete A."/>
            <person name="Parker M."/>
            <person name="Probert I."/>
            <person name="Quesneville H."/>
            <person name="Raines C."/>
            <person name="Rensing S.A."/>
            <person name="Riano-Pachon D.M."/>
            <person name="Richier S."/>
            <person name="Rokitta S."/>
            <person name="Shiraiwa Y."/>
            <person name="Soanes D.M."/>
            <person name="van der Giezen M."/>
            <person name="Wahlund T.M."/>
            <person name="Williams B."/>
            <person name="Wilson W."/>
            <person name="Wolfe G."/>
            <person name="Wurch L.L."/>
        </authorList>
    </citation>
    <scope>NUCLEOTIDE SEQUENCE</scope>
</reference>
<feature type="region of interest" description="Disordered" evidence="3">
    <location>
        <begin position="316"/>
        <end position="348"/>
    </location>
</feature>
<feature type="zinc finger region" description="C3H1-type" evidence="1">
    <location>
        <begin position="369"/>
        <end position="397"/>
    </location>
</feature>
<dbReference type="Pfam" id="PF00642">
    <property type="entry name" value="zf-CCCH"/>
    <property type="match status" value="1"/>
</dbReference>
<dbReference type="PANTHER" id="PTHR12998">
    <property type="entry name" value="TRNA:M(4)X MODIFICATION ENZYME TRM13 HOMOLOG"/>
    <property type="match status" value="1"/>
</dbReference>
<feature type="domain" description="C3H1-type" evidence="4">
    <location>
        <begin position="369"/>
        <end position="397"/>
    </location>
</feature>
<dbReference type="GO" id="GO:0030488">
    <property type="term" value="P:tRNA methylation"/>
    <property type="evidence" value="ECO:0007669"/>
    <property type="project" value="InterPro"/>
</dbReference>
<feature type="compositionally biased region" description="Basic and acidic residues" evidence="3">
    <location>
        <begin position="332"/>
        <end position="348"/>
    </location>
</feature>
<proteinExistence type="inferred from homology"/>
<dbReference type="EC" id="2.1.1.225" evidence="2"/>
<comment type="catalytic activity">
    <reaction evidence="2">
        <text>cytidine(4) in tRNA(Pro) + S-adenosyl-L-methionine = 2'-O-methylcytidine(4) in tRNA(Pro) + S-adenosyl-L-homocysteine + H(+)</text>
        <dbReference type="Rhea" id="RHEA:32767"/>
        <dbReference type="Rhea" id="RHEA-COMP:10397"/>
        <dbReference type="Rhea" id="RHEA-COMP:10398"/>
        <dbReference type="ChEBI" id="CHEBI:15378"/>
        <dbReference type="ChEBI" id="CHEBI:57856"/>
        <dbReference type="ChEBI" id="CHEBI:59789"/>
        <dbReference type="ChEBI" id="CHEBI:74495"/>
        <dbReference type="ChEBI" id="CHEBI:82748"/>
        <dbReference type="EC" id="2.1.1.225"/>
    </reaction>
</comment>
<evidence type="ECO:0000256" key="2">
    <source>
        <dbReference type="RuleBase" id="RU367103"/>
    </source>
</evidence>
<dbReference type="GO" id="GO:0106050">
    <property type="term" value="F:tRNA 2'-O-methyltransferase activity"/>
    <property type="evidence" value="ECO:0007669"/>
    <property type="project" value="UniProtKB-UniRule"/>
</dbReference>
<keyword evidence="2" id="KW-0819">tRNA processing</keyword>
<dbReference type="KEGG" id="ehx:EMIHUDRAFT_108334"/>
<keyword evidence="1 2" id="KW-0479">Metal-binding</keyword>
<keyword evidence="2" id="KW-0808">Transferase</keyword>
<keyword evidence="6" id="KW-1185">Reference proteome</keyword>
<dbReference type="GO" id="GO:0008270">
    <property type="term" value="F:zinc ion binding"/>
    <property type="evidence" value="ECO:0007669"/>
    <property type="project" value="UniProtKB-KW"/>
</dbReference>
<feature type="compositionally biased region" description="Basic residues" evidence="3">
    <location>
        <begin position="14"/>
        <end position="26"/>
    </location>
</feature>
<feature type="compositionally biased region" description="Low complexity" evidence="3">
    <location>
        <begin position="316"/>
        <end position="326"/>
    </location>
</feature>
<evidence type="ECO:0000313" key="6">
    <source>
        <dbReference type="Proteomes" id="UP000013827"/>
    </source>
</evidence>
<keyword evidence="2" id="KW-0489">Methyltransferase</keyword>
<keyword evidence="2" id="KW-0949">S-adenosyl-L-methionine</keyword>
<feature type="compositionally biased region" description="Basic and acidic residues" evidence="3">
    <location>
        <begin position="27"/>
        <end position="37"/>
    </location>
</feature>
<dbReference type="RefSeq" id="XP_005793085.1">
    <property type="nucleotide sequence ID" value="XM_005793028.1"/>
</dbReference>
<dbReference type="Proteomes" id="UP000013827">
    <property type="component" value="Unassembled WGS sequence"/>
</dbReference>
<dbReference type="AlphaFoldDB" id="A0A0D3KY21"/>
<dbReference type="InterPro" id="IPR000571">
    <property type="entry name" value="Znf_CCCH"/>
</dbReference>
<evidence type="ECO:0000256" key="1">
    <source>
        <dbReference type="PROSITE-ProRule" id="PRU00723"/>
    </source>
</evidence>
<comment type="similarity">
    <text evidence="2">Belongs to the methyltransferase TRM13 family.</text>
</comment>
<evidence type="ECO:0000256" key="3">
    <source>
        <dbReference type="SAM" id="MobiDB-lite"/>
    </source>
</evidence>
<dbReference type="InterPro" id="IPR039044">
    <property type="entry name" value="Trm13"/>
</dbReference>
<comment type="catalytic activity">
    <reaction evidence="2">
        <text>cytidine(4) in tRNA(Gly)(GCC) + S-adenosyl-L-methionine = 2'-O-methylcytidine(4) in tRNA(Gly)(GCC) + S-adenosyl-L-homocysteine + H(+)</text>
        <dbReference type="Rhea" id="RHEA:43192"/>
        <dbReference type="Rhea" id="RHEA-COMP:10399"/>
        <dbReference type="Rhea" id="RHEA-COMP:10400"/>
        <dbReference type="ChEBI" id="CHEBI:15378"/>
        <dbReference type="ChEBI" id="CHEBI:57856"/>
        <dbReference type="ChEBI" id="CHEBI:59789"/>
        <dbReference type="ChEBI" id="CHEBI:74495"/>
        <dbReference type="ChEBI" id="CHEBI:82748"/>
        <dbReference type="EC" id="2.1.1.225"/>
    </reaction>
</comment>
<evidence type="ECO:0000259" key="4">
    <source>
        <dbReference type="PROSITE" id="PS50103"/>
    </source>
</evidence>
<name>A0A0D3KY21_EMIH1</name>
<comment type="function">
    <text evidence="2">tRNA methylase which 2'-O-methylates cytidine(4) in tRNA(Pro) and tRNA(Gly)(GCC), and adenosine(4) in tRNA(His).</text>
</comment>
<dbReference type="PROSITE" id="PS50103">
    <property type="entry name" value="ZF_C3H1"/>
    <property type="match status" value="1"/>
</dbReference>
<keyword evidence="1 2" id="KW-0863">Zinc-finger</keyword>
<keyword evidence="1 2" id="KW-0862">Zinc</keyword>
<protein>
    <recommendedName>
        <fullName evidence="2">tRNA:m(4)X modification enzyme TRM13</fullName>
        <ecNumber evidence="2">2.1.1.225</ecNumber>
    </recommendedName>
</protein>
<feature type="region of interest" description="Disordered" evidence="3">
    <location>
        <begin position="1"/>
        <end position="37"/>
    </location>
</feature>
<dbReference type="PaxDb" id="2903-EOD40656"/>
<dbReference type="GeneID" id="17285926"/>
<sequence>MSERQEPTAGSKSQLKKQAKMLHKQQAKAEHAARGHSAMLHEARRLRERLNSDAANAVPDAALYPQLPRASACELFEAVGDELLQRTALLQRPDGEEDGAEEDAASAQARSCRVIEKFLWRAQKYNDKYASQELSLLYQLYRLGAHDGCDLVVDIGGGNANLSCLIALVFNVPVICVEMDSPRPELRGEFWLPPHLKAARAARRAARAVRRVEALIQDYSLPEGYSNVLVLGKHLCGPGTDAGIDFVRRHLGVVRGCVFATCCCCKLVGAPGAGSGGSHLFADLYFGPAAAAAQAGEVCEPCEPCGPAEVGPAAAAPADSPVAAPAGSGGERLVDREAARASEEALGRKQSARAKEAARLAAAKDEARAAGKQLCRRFLRYGSCEDGGACRFHHCAAAPQGVEEDGFGSLFSKYRFPAAEAEAEAEAPAAFLRRVLPAVARATSWRNAVFNPKHRGSTAYSDLLEQAEFFESWIQGFRRRRLRELFGARAARAAPPRRRADSRRARADGGHEAFLRLLEAQFVKHGASLPMDLRVRGIVSAKFGYDGSALPWDPSVELEQEGG</sequence>